<dbReference type="PANTHER" id="PTHR45633">
    <property type="entry name" value="60 KDA HEAT SHOCK PROTEIN, MITOCHONDRIAL"/>
    <property type="match status" value="1"/>
</dbReference>
<accession>A0A024GA84</accession>
<dbReference type="InterPro" id="IPR027409">
    <property type="entry name" value="GroEL-like_apical_dom_sf"/>
</dbReference>
<dbReference type="Pfam" id="PF00118">
    <property type="entry name" value="Cpn60_TCP1"/>
    <property type="match status" value="1"/>
</dbReference>
<evidence type="ECO:0000313" key="6">
    <source>
        <dbReference type="EMBL" id="CCI43683.1"/>
    </source>
</evidence>
<dbReference type="GO" id="GO:0140662">
    <property type="term" value="F:ATP-dependent protein folding chaperone"/>
    <property type="evidence" value="ECO:0007669"/>
    <property type="project" value="InterPro"/>
</dbReference>
<organism evidence="6 7">
    <name type="scientific">Albugo candida</name>
    <dbReference type="NCBI Taxonomy" id="65357"/>
    <lineage>
        <taxon>Eukaryota</taxon>
        <taxon>Sar</taxon>
        <taxon>Stramenopiles</taxon>
        <taxon>Oomycota</taxon>
        <taxon>Peronosporomycetes</taxon>
        <taxon>Albuginales</taxon>
        <taxon>Albuginaceae</taxon>
        <taxon>Albugo</taxon>
    </lineage>
</organism>
<dbReference type="Gene3D" id="1.10.560.10">
    <property type="entry name" value="GroEL-like equatorial domain"/>
    <property type="match status" value="1"/>
</dbReference>
<proteinExistence type="inferred from homology"/>
<dbReference type="OrthoDB" id="1733909at2759"/>
<protein>
    <submittedName>
        <fullName evidence="6">Uncharacterized protein</fullName>
    </submittedName>
</protein>
<keyword evidence="7" id="KW-1185">Reference proteome</keyword>
<sequence>MAVMTGATAFSEELGHRRETNSVDMLGTAKKVTITIDDTLTLDGAGTPELVEERCGLLRAKLSGGVSVIKVGGASELEVNEKKDRVVDALDATLAAVAEGIVHGGGYALLWSSKSVPGLYDKCENLDQKGGVQIIQRACRAPVTLITKNAGEEGAAVVGKLCTGKEASFEFNAQASEYVDMVEAGIIDQSTVLRKGLLDASSVASLMMTVEVLIVDLPSDASNAPPIGGRNGWHG</sequence>
<comment type="caution">
    <text evidence="6">The sequence shown here is derived from an EMBL/GenBank/DDBJ whole genome shotgun (WGS) entry which is preliminary data.</text>
</comment>
<gene>
    <name evidence="6" type="ORF">BN9_044670</name>
</gene>
<keyword evidence="5" id="KW-0143">Chaperone</keyword>
<dbReference type="AlphaFoldDB" id="A0A024GA84"/>
<dbReference type="SUPFAM" id="SSF52029">
    <property type="entry name" value="GroEL apical domain-like"/>
    <property type="match status" value="1"/>
</dbReference>
<dbReference type="Gene3D" id="3.30.260.10">
    <property type="entry name" value="TCP-1-like chaperonin intermediate domain"/>
    <property type="match status" value="1"/>
</dbReference>
<comment type="similarity">
    <text evidence="2">Belongs to the TCP-1 chaperonin family.</text>
</comment>
<dbReference type="STRING" id="65357.A0A024GA84"/>
<evidence type="ECO:0000256" key="3">
    <source>
        <dbReference type="ARBA" id="ARBA00022741"/>
    </source>
</evidence>
<evidence type="ECO:0000256" key="4">
    <source>
        <dbReference type="ARBA" id="ARBA00022840"/>
    </source>
</evidence>
<dbReference type="Gene3D" id="3.50.7.10">
    <property type="entry name" value="GroEL"/>
    <property type="match status" value="1"/>
</dbReference>
<dbReference type="InterPro" id="IPR027413">
    <property type="entry name" value="GROEL-like_equatorial_sf"/>
</dbReference>
<dbReference type="PRINTS" id="PR00304">
    <property type="entry name" value="TCOMPLEXTCP1"/>
</dbReference>
<evidence type="ECO:0000313" key="7">
    <source>
        <dbReference type="Proteomes" id="UP000053237"/>
    </source>
</evidence>
<dbReference type="InterPro" id="IPR001844">
    <property type="entry name" value="Cpn60/GroEL"/>
</dbReference>
<dbReference type="InterPro" id="IPR017998">
    <property type="entry name" value="Chaperone_TCP-1"/>
</dbReference>
<dbReference type="GO" id="GO:0042026">
    <property type="term" value="P:protein refolding"/>
    <property type="evidence" value="ECO:0007669"/>
    <property type="project" value="InterPro"/>
</dbReference>
<dbReference type="SUPFAM" id="SSF48592">
    <property type="entry name" value="GroEL equatorial domain-like"/>
    <property type="match status" value="1"/>
</dbReference>
<dbReference type="InParanoid" id="A0A024GA84"/>
<dbReference type="Proteomes" id="UP000053237">
    <property type="component" value="Unassembled WGS sequence"/>
</dbReference>
<dbReference type="EMBL" id="CAIX01000053">
    <property type="protein sequence ID" value="CCI43683.1"/>
    <property type="molecule type" value="Genomic_DNA"/>
</dbReference>
<dbReference type="InterPro" id="IPR027410">
    <property type="entry name" value="TCP-1-like_intermed_sf"/>
</dbReference>
<dbReference type="InterPro" id="IPR002423">
    <property type="entry name" value="Cpn60/GroEL/TCP-1"/>
</dbReference>
<evidence type="ECO:0000256" key="1">
    <source>
        <dbReference type="ARBA" id="ARBA00006607"/>
    </source>
</evidence>
<dbReference type="GO" id="GO:0005524">
    <property type="term" value="F:ATP binding"/>
    <property type="evidence" value="ECO:0007669"/>
    <property type="project" value="UniProtKB-KW"/>
</dbReference>
<name>A0A024GA84_9STRA</name>
<keyword evidence="4" id="KW-0067">ATP-binding</keyword>
<evidence type="ECO:0000256" key="5">
    <source>
        <dbReference type="ARBA" id="ARBA00023186"/>
    </source>
</evidence>
<evidence type="ECO:0000256" key="2">
    <source>
        <dbReference type="ARBA" id="ARBA00008020"/>
    </source>
</evidence>
<reference evidence="6 7" key="1">
    <citation type="submission" date="2012-05" db="EMBL/GenBank/DDBJ databases">
        <title>Recombination and specialization in a pathogen metapopulation.</title>
        <authorList>
            <person name="Gardiner A."/>
            <person name="Kemen E."/>
            <person name="Schultz-Larsen T."/>
            <person name="MacLean D."/>
            <person name="Van Oosterhout C."/>
            <person name="Jones J.D.G."/>
        </authorList>
    </citation>
    <scope>NUCLEOTIDE SEQUENCE [LARGE SCALE GENOMIC DNA]</scope>
    <source>
        <strain evidence="6 7">Ac Nc2</strain>
    </source>
</reference>
<comment type="similarity">
    <text evidence="1">Belongs to the chaperonin (HSP60) family.</text>
</comment>
<keyword evidence="3" id="KW-0547">Nucleotide-binding</keyword>